<protein>
    <submittedName>
        <fullName evidence="2">Uncharacterized protein</fullName>
    </submittedName>
</protein>
<organism evidence="2 3">
    <name type="scientific">Streptomyces smyrnaeus</name>
    <dbReference type="NCBI Taxonomy" id="1387713"/>
    <lineage>
        <taxon>Bacteria</taxon>
        <taxon>Bacillati</taxon>
        <taxon>Actinomycetota</taxon>
        <taxon>Actinomycetes</taxon>
        <taxon>Kitasatosporales</taxon>
        <taxon>Streptomycetaceae</taxon>
        <taxon>Streptomyces</taxon>
    </lineage>
</organism>
<dbReference type="GeneID" id="96262582"/>
<name>A0ABS3Y3H5_9ACTN</name>
<evidence type="ECO:0000256" key="1">
    <source>
        <dbReference type="SAM" id="MobiDB-lite"/>
    </source>
</evidence>
<proteinExistence type="predicted"/>
<accession>A0ABS3Y3H5</accession>
<dbReference type="RefSeq" id="WP_209213766.1">
    <property type="nucleotide sequence ID" value="NZ_JAFFZM010000021.1"/>
</dbReference>
<reference evidence="2 3" key="1">
    <citation type="submission" date="2021-02" db="EMBL/GenBank/DDBJ databases">
        <title>Streptomyces spirodelae sp. nov., isolated from duckweed.</title>
        <authorList>
            <person name="Saimee Y."/>
            <person name="Duangmal K."/>
        </authorList>
    </citation>
    <scope>NUCLEOTIDE SEQUENCE [LARGE SCALE GENOMIC DNA]</scope>
    <source>
        <strain evidence="2 3">DSM 42105</strain>
    </source>
</reference>
<dbReference type="Proteomes" id="UP000721954">
    <property type="component" value="Unassembled WGS sequence"/>
</dbReference>
<comment type="caution">
    <text evidence="2">The sequence shown here is derived from an EMBL/GenBank/DDBJ whole genome shotgun (WGS) entry which is preliminary data.</text>
</comment>
<gene>
    <name evidence="2" type="ORF">JW613_28575</name>
</gene>
<sequence>MSPSAHADPNPRDKPLQARSAQQVAIEVGAGELKTGDVIQVGGRSMAVADLRHITGGAKRIGFQSGDALTITPSTTLVVFRTVEGWKDSTC</sequence>
<dbReference type="EMBL" id="JAFFZM010000021">
    <property type="protein sequence ID" value="MBO8202215.1"/>
    <property type="molecule type" value="Genomic_DNA"/>
</dbReference>
<evidence type="ECO:0000313" key="3">
    <source>
        <dbReference type="Proteomes" id="UP000721954"/>
    </source>
</evidence>
<evidence type="ECO:0000313" key="2">
    <source>
        <dbReference type="EMBL" id="MBO8202215.1"/>
    </source>
</evidence>
<feature type="region of interest" description="Disordered" evidence="1">
    <location>
        <begin position="1"/>
        <end position="22"/>
    </location>
</feature>
<keyword evidence="3" id="KW-1185">Reference proteome</keyword>